<dbReference type="PANTHER" id="PTHR11195:SF13">
    <property type="entry name" value="INVERTEBRATE-TYPE LYSOZYME 2-RELATED"/>
    <property type="match status" value="1"/>
</dbReference>
<reference evidence="12 13" key="1">
    <citation type="journal article" date="2015" name="Genome Biol.">
        <title>Comparative genomics of Steinernema reveals deeply conserved gene regulatory networks.</title>
        <authorList>
            <person name="Dillman A.R."/>
            <person name="Macchietto M."/>
            <person name="Porter C.F."/>
            <person name="Rogers A."/>
            <person name="Williams B."/>
            <person name="Antoshechkin I."/>
            <person name="Lee M.M."/>
            <person name="Goodwin Z."/>
            <person name="Lu X."/>
            <person name="Lewis E.E."/>
            <person name="Goodrich-Blair H."/>
            <person name="Stock S.P."/>
            <person name="Adams B.J."/>
            <person name="Sternberg P.W."/>
            <person name="Mortazavi A."/>
        </authorList>
    </citation>
    <scope>NUCLEOTIDE SEQUENCE [LARGE SCALE GENOMIC DNA]</scope>
    <source>
        <strain evidence="12 13">ALL</strain>
    </source>
</reference>
<comment type="catalytic activity">
    <reaction evidence="1">
        <text>Hydrolysis of (1-&gt;4)-beta-linkages between N-acetylmuramic acid and N-acetyl-D-glucosamine residues in a peptidoglycan and between N-acetyl-D-glucosamine residues in chitodextrins.</text>
        <dbReference type="EC" id="3.2.1.17"/>
    </reaction>
</comment>
<feature type="disulfide bond" evidence="10">
    <location>
        <begin position="59"/>
        <end position="87"/>
    </location>
</feature>
<evidence type="ECO:0000256" key="6">
    <source>
        <dbReference type="ARBA" id="ARBA00023022"/>
    </source>
</evidence>
<dbReference type="Gene3D" id="1.10.530.10">
    <property type="match status" value="1"/>
</dbReference>
<keyword evidence="3" id="KW-0929">Antimicrobial</keyword>
<evidence type="ECO:0000256" key="3">
    <source>
        <dbReference type="ARBA" id="ARBA00022529"/>
    </source>
</evidence>
<evidence type="ECO:0000256" key="2">
    <source>
        <dbReference type="ARBA" id="ARBA00012732"/>
    </source>
</evidence>
<evidence type="ECO:0000256" key="11">
    <source>
        <dbReference type="SAM" id="SignalP"/>
    </source>
</evidence>
<evidence type="ECO:0000313" key="12">
    <source>
        <dbReference type="EMBL" id="TKR87288.1"/>
    </source>
</evidence>
<organism evidence="12 13">
    <name type="scientific">Steinernema carpocapsae</name>
    <name type="common">Entomopathogenic nematode</name>
    <dbReference type="NCBI Taxonomy" id="34508"/>
    <lineage>
        <taxon>Eukaryota</taxon>
        <taxon>Metazoa</taxon>
        <taxon>Ecdysozoa</taxon>
        <taxon>Nematoda</taxon>
        <taxon>Chromadorea</taxon>
        <taxon>Rhabditida</taxon>
        <taxon>Tylenchina</taxon>
        <taxon>Panagrolaimomorpha</taxon>
        <taxon>Strongyloidoidea</taxon>
        <taxon>Steinernematidae</taxon>
        <taxon>Steinernema</taxon>
    </lineage>
</organism>
<dbReference type="EC" id="3.2.1.17" evidence="2"/>
<evidence type="ECO:0000256" key="5">
    <source>
        <dbReference type="ARBA" id="ARBA00022801"/>
    </source>
</evidence>
<dbReference type="InterPro" id="IPR008597">
    <property type="entry name" value="Invert_lysozyme"/>
</dbReference>
<dbReference type="PANTHER" id="PTHR11195">
    <property type="entry name" value="DESTABILASE-RELATED"/>
    <property type="match status" value="1"/>
</dbReference>
<feature type="active site" description="Nucleophile" evidence="9">
    <location>
        <position position="40"/>
    </location>
</feature>
<dbReference type="SUPFAM" id="SSF53955">
    <property type="entry name" value="Lysozyme-like"/>
    <property type="match status" value="1"/>
</dbReference>
<reference evidence="12 13" key="2">
    <citation type="journal article" date="2019" name="G3 (Bethesda)">
        <title>Hybrid Assembly of the Genome of the Entomopathogenic Nematode Steinernema carpocapsae Identifies the X-Chromosome.</title>
        <authorList>
            <person name="Serra L."/>
            <person name="Macchietto M."/>
            <person name="Macias-Munoz A."/>
            <person name="McGill C.J."/>
            <person name="Rodriguez I.M."/>
            <person name="Rodriguez B."/>
            <person name="Murad R."/>
            <person name="Mortazavi A."/>
        </authorList>
    </citation>
    <scope>NUCLEOTIDE SEQUENCE [LARGE SCALE GENOMIC DNA]</scope>
    <source>
        <strain evidence="12 13">ALL</strain>
    </source>
</reference>
<dbReference type="GO" id="GO:0042742">
    <property type="term" value="P:defense response to bacterium"/>
    <property type="evidence" value="ECO:0007669"/>
    <property type="project" value="UniProtKB-KW"/>
</dbReference>
<dbReference type="AlphaFoldDB" id="A0A4U5NUW1"/>
<feature type="disulfide bond" evidence="10">
    <location>
        <begin position="37"/>
        <end position="46"/>
    </location>
</feature>
<evidence type="ECO:0000256" key="7">
    <source>
        <dbReference type="ARBA" id="ARBA00023157"/>
    </source>
</evidence>
<evidence type="ECO:0000256" key="8">
    <source>
        <dbReference type="ARBA" id="ARBA00023295"/>
    </source>
</evidence>
<evidence type="ECO:0000256" key="1">
    <source>
        <dbReference type="ARBA" id="ARBA00000632"/>
    </source>
</evidence>
<gene>
    <name evidence="12" type="ORF">L596_011705</name>
</gene>
<feature type="disulfide bond" evidence="10">
    <location>
        <begin position="21"/>
        <end position="105"/>
    </location>
</feature>
<feature type="active site" description="Nucleophile" evidence="9">
    <location>
        <position position="29"/>
    </location>
</feature>
<evidence type="ECO:0000313" key="13">
    <source>
        <dbReference type="Proteomes" id="UP000298663"/>
    </source>
</evidence>
<comment type="caution">
    <text evidence="12">The sequence shown here is derived from an EMBL/GenBank/DDBJ whole genome shotgun (WGS) entry which is preliminary data.</text>
</comment>
<keyword evidence="5" id="KW-0378">Hydrolase</keyword>
<dbReference type="EMBL" id="AZBU02000003">
    <property type="protein sequence ID" value="TKR87288.1"/>
    <property type="molecule type" value="Genomic_DNA"/>
</dbReference>
<dbReference type="OrthoDB" id="6337871at2759"/>
<dbReference type="GO" id="GO:0031640">
    <property type="term" value="P:killing of cells of another organism"/>
    <property type="evidence" value="ECO:0007669"/>
    <property type="project" value="UniProtKB-KW"/>
</dbReference>
<keyword evidence="7 10" id="KW-1015">Disulfide bond</keyword>
<keyword evidence="4" id="KW-0081">Bacteriolytic enzyme</keyword>
<dbReference type="InterPro" id="IPR023346">
    <property type="entry name" value="Lysozyme-like_dom_sf"/>
</dbReference>
<keyword evidence="8" id="KW-0326">Glycosidase</keyword>
<dbReference type="GO" id="GO:0003796">
    <property type="term" value="F:lysozyme activity"/>
    <property type="evidence" value="ECO:0007669"/>
    <property type="project" value="UniProtKB-EC"/>
</dbReference>
<feature type="disulfide bond" evidence="10">
    <location>
        <begin position="24"/>
        <end position="137"/>
    </location>
</feature>
<keyword evidence="13" id="KW-1185">Reference proteome</keyword>
<keyword evidence="11" id="KW-0732">Signal</keyword>
<evidence type="ECO:0000256" key="10">
    <source>
        <dbReference type="PIRSR" id="PIRSR608597-3"/>
    </source>
</evidence>
<feature type="chain" id="PRO_5020793864" description="lysozyme" evidence="11">
    <location>
        <begin position="19"/>
        <end position="137"/>
    </location>
</feature>
<name>A0A4U5NUW1_STECR</name>
<feature type="disulfide bond" evidence="10">
    <location>
        <begin position="77"/>
        <end position="83"/>
    </location>
</feature>
<evidence type="ECO:0000256" key="9">
    <source>
        <dbReference type="PIRSR" id="PIRSR608597-1"/>
    </source>
</evidence>
<dbReference type="Proteomes" id="UP000298663">
    <property type="component" value="Unassembled WGS sequence"/>
</dbReference>
<dbReference type="PROSITE" id="PS51909">
    <property type="entry name" value="LYSOZYME_I"/>
    <property type="match status" value="1"/>
</dbReference>
<feature type="disulfide bond" evidence="10">
    <location>
        <begin position="26"/>
        <end position="32"/>
    </location>
</feature>
<protein>
    <recommendedName>
        <fullName evidence="2">lysozyme</fullName>
        <ecNumber evidence="2">3.2.1.17</ecNumber>
    </recommendedName>
</protein>
<sequence length="137" mass="15286">MFLKLGALLVFFIGLAASKDCLECICEAESDCTPKECNMDEGSLSCGFYQLKLDYYKDCGKPNQNAGESDEDAWKRCAMDKDCSIKCVNAYMDKYKDKCKDKGDCERTARQHNGGPDGCGASRTDWYWNKVKACCGC</sequence>
<evidence type="ECO:0000256" key="4">
    <source>
        <dbReference type="ARBA" id="ARBA00022638"/>
    </source>
</evidence>
<dbReference type="Pfam" id="PF05497">
    <property type="entry name" value="Destabilase"/>
    <property type="match status" value="1"/>
</dbReference>
<keyword evidence="6" id="KW-0044">Antibiotic</keyword>
<accession>A0A4U5NUW1</accession>
<feature type="signal peptide" evidence="11">
    <location>
        <begin position="1"/>
        <end position="18"/>
    </location>
</feature>
<proteinExistence type="predicted"/>